<accession>A0AAW0N269</accession>
<evidence type="ECO:0000313" key="2">
    <source>
        <dbReference type="Proteomes" id="UP001460270"/>
    </source>
</evidence>
<protein>
    <recommendedName>
        <fullName evidence="3">Transposase Tc1-like domain-containing protein</fullName>
    </recommendedName>
</protein>
<sequence>MEKAWKYCSSASGYVSPSQSHDWSTLKLPPPGIVHCNTWTVHTKRDPGTARITHRPTVCQVSPLPSNQTIRLEQMLYTQGQSAGTVRSNVLRLAEHCGSTVRSRLHRTADPQCSWS</sequence>
<evidence type="ECO:0000313" key="1">
    <source>
        <dbReference type="EMBL" id="KAK7889433.1"/>
    </source>
</evidence>
<comment type="caution">
    <text evidence="1">The sequence shown here is derived from an EMBL/GenBank/DDBJ whole genome shotgun (WGS) entry which is preliminary data.</text>
</comment>
<name>A0AAW0N269_9GOBI</name>
<proteinExistence type="predicted"/>
<dbReference type="AlphaFoldDB" id="A0AAW0N269"/>
<dbReference type="Proteomes" id="UP001460270">
    <property type="component" value="Unassembled WGS sequence"/>
</dbReference>
<gene>
    <name evidence="1" type="ORF">WMY93_024993</name>
</gene>
<organism evidence="1 2">
    <name type="scientific">Mugilogobius chulae</name>
    <name type="common">yellowstripe goby</name>
    <dbReference type="NCBI Taxonomy" id="88201"/>
    <lineage>
        <taxon>Eukaryota</taxon>
        <taxon>Metazoa</taxon>
        <taxon>Chordata</taxon>
        <taxon>Craniata</taxon>
        <taxon>Vertebrata</taxon>
        <taxon>Euteleostomi</taxon>
        <taxon>Actinopterygii</taxon>
        <taxon>Neopterygii</taxon>
        <taxon>Teleostei</taxon>
        <taxon>Neoteleostei</taxon>
        <taxon>Acanthomorphata</taxon>
        <taxon>Gobiaria</taxon>
        <taxon>Gobiiformes</taxon>
        <taxon>Gobioidei</taxon>
        <taxon>Gobiidae</taxon>
        <taxon>Gobionellinae</taxon>
        <taxon>Mugilogobius</taxon>
    </lineage>
</organism>
<dbReference type="EMBL" id="JBBPFD010000018">
    <property type="protein sequence ID" value="KAK7889433.1"/>
    <property type="molecule type" value="Genomic_DNA"/>
</dbReference>
<reference evidence="2" key="1">
    <citation type="submission" date="2024-04" db="EMBL/GenBank/DDBJ databases">
        <title>Salinicola lusitanus LLJ914,a marine bacterium isolated from the Okinawa Trough.</title>
        <authorList>
            <person name="Li J."/>
        </authorList>
    </citation>
    <scope>NUCLEOTIDE SEQUENCE [LARGE SCALE GENOMIC DNA]</scope>
</reference>
<keyword evidence="2" id="KW-1185">Reference proteome</keyword>
<evidence type="ECO:0008006" key="3">
    <source>
        <dbReference type="Google" id="ProtNLM"/>
    </source>
</evidence>